<dbReference type="GO" id="GO:0016020">
    <property type="term" value="C:membrane"/>
    <property type="evidence" value="ECO:0007669"/>
    <property type="project" value="InterPro"/>
</dbReference>
<dbReference type="SUPFAM" id="SSF56425">
    <property type="entry name" value="Succinate dehydrogenase/fumarate reductase flavoprotein, catalytic domain"/>
    <property type="match status" value="1"/>
</dbReference>
<keyword evidence="7" id="KW-0732">Signal</keyword>
<evidence type="ECO:0000259" key="8">
    <source>
        <dbReference type="SMART" id="SM00900"/>
    </source>
</evidence>
<evidence type="ECO:0000256" key="5">
    <source>
        <dbReference type="ARBA" id="ARBA00022827"/>
    </source>
</evidence>
<dbReference type="AlphaFoldDB" id="S3BIC6"/>
<gene>
    <name evidence="9" type="ORF">HMPREF1476_00866</name>
</gene>
<feature type="signal peptide" evidence="7">
    <location>
        <begin position="1"/>
        <end position="24"/>
    </location>
</feature>
<comment type="cofactor">
    <cofactor evidence="1">
        <name>FMN</name>
        <dbReference type="ChEBI" id="CHEBI:58210"/>
    </cofactor>
</comment>
<dbReference type="RefSeq" id="WP_016474191.1">
    <property type="nucleotide sequence ID" value="NZ_KE150480.1"/>
</dbReference>
<dbReference type="HOGENOM" id="CLU_011398_4_0_4"/>
<keyword evidence="4" id="KW-0285">Flavoprotein</keyword>
<dbReference type="GO" id="GO:0010181">
    <property type="term" value="F:FMN binding"/>
    <property type="evidence" value="ECO:0007669"/>
    <property type="project" value="InterPro"/>
</dbReference>
<dbReference type="Proteomes" id="UP000014400">
    <property type="component" value="Unassembled WGS sequence"/>
</dbReference>
<evidence type="ECO:0000256" key="4">
    <source>
        <dbReference type="ARBA" id="ARBA00022630"/>
    </source>
</evidence>
<dbReference type="PANTHER" id="PTHR43400:SF7">
    <property type="entry name" value="FAD-DEPENDENT OXIDOREDUCTASE 2 FAD BINDING DOMAIN-CONTAINING PROTEIN"/>
    <property type="match status" value="1"/>
</dbReference>
<dbReference type="GO" id="GO:0016491">
    <property type="term" value="F:oxidoreductase activity"/>
    <property type="evidence" value="ECO:0007669"/>
    <property type="project" value="UniProtKB-KW"/>
</dbReference>
<dbReference type="InterPro" id="IPR027477">
    <property type="entry name" value="Succ_DH/fumarate_Rdtase_cat_sf"/>
</dbReference>
<evidence type="ECO:0000256" key="2">
    <source>
        <dbReference type="ARBA" id="ARBA00001974"/>
    </source>
</evidence>
<organism evidence="9 10">
    <name type="scientific">Sutterella wadsworthensis HGA0223</name>
    <dbReference type="NCBI Taxonomy" id="1203554"/>
    <lineage>
        <taxon>Bacteria</taxon>
        <taxon>Pseudomonadati</taxon>
        <taxon>Pseudomonadota</taxon>
        <taxon>Betaproteobacteria</taxon>
        <taxon>Burkholderiales</taxon>
        <taxon>Sutterellaceae</taxon>
        <taxon>Sutterella</taxon>
    </lineage>
</organism>
<dbReference type="Gene3D" id="3.90.700.10">
    <property type="entry name" value="Succinate dehydrogenase/fumarate reductase flavoprotein, catalytic domain"/>
    <property type="match status" value="1"/>
</dbReference>
<dbReference type="SMART" id="SM00900">
    <property type="entry name" value="FMN_bind"/>
    <property type="match status" value="1"/>
</dbReference>
<evidence type="ECO:0000313" key="9">
    <source>
        <dbReference type="EMBL" id="EPE00137.1"/>
    </source>
</evidence>
<dbReference type="eggNOG" id="COG1053">
    <property type="taxonomic scope" value="Bacteria"/>
</dbReference>
<evidence type="ECO:0000256" key="7">
    <source>
        <dbReference type="SAM" id="SignalP"/>
    </source>
</evidence>
<dbReference type="PANTHER" id="PTHR43400">
    <property type="entry name" value="FUMARATE REDUCTASE"/>
    <property type="match status" value="1"/>
</dbReference>
<evidence type="ECO:0000256" key="1">
    <source>
        <dbReference type="ARBA" id="ARBA00001917"/>
    </source>
</evidence>
<comment type="caution">
    <text evidence="9">The sequence shown here is derived from an EMBL/GenBank/DDBJ whole genome shotgun (WGS) entry which is preliminary data.</text>
</comment>
<dbReference type="Gene3D" id="3.90.1010.20">
    <property type="match status" value="1"/>
</dbReference>
<dbReference type="InterPro" id="IPR003953">
    <property type="entry name" value="FAD-dep_OxRdtase_2_FAD-bd"/>
</dbReference>
<proteinExistence type="inferred from homology"/>
<dbReference type="Gene3D" id="3.50.50.60">
    <property type="entry name" value="FAD/NAD(P)-binding domain"/>
    <property type="match status" value="1"/>
</dbReference>
<dbReference type="PRINTS" id="PR00368">
    <property type="entry name" value="FADPNR"/>
</dbReference>
<evidence type="ECO:0000256" key="3">
    <source>
        <dbReference type="ARBA" id="ARBA00008040"/>
    </source>
</evidence>
<comment type="cofactor">
    <cofactor evidence="2">
        <name>FAD</name>
        <dbReference type="ChEBI" id="CHEBI:57692"/>
    </cofactor>
</comment>
<reference evidence="9 10" key="1">
    <citation type="submission" date="2013-04" db="EMBL/GenBank/DDBJ databases">
        <title>The Genome Sequence of Sutterella wadsworthensis HGA0223.</title>
        <authorList>
            <consortium name="The Broad Institute Genomics Platform"/>
            <person name="Earl A."/>
            <person name="Ward D."/>
            <person name="Feldgarden M."/>
            <person name="Gevers D."/>
            <person name="Schmidt T.M."/>
            <person name="Dover J."/>
            <person name="Dai D."/>
            <person name="Walker B."/>
            <person name="Young S."/>
            <person name="Zeng Q."/>
            <person name="Gargeya S."/>
            <person name="Fitzgerald M."/>
            <person name="Haas B."/>
            <person name="Abouelleil A."/>
            <person name="Allen A.W."/>
            <person name="Alvarado L."/>
            <person name="Arachchi H.M."/>
            <person name="Berlin A.M."/>
            <person name="Chapman S.B."/>
            <person name="Gainer-Dewar J."/>
            <person name="Goldberg J."/>
            <person name="Griggs A."/>
            <person name="Gujja S."/>
            <person name="Hansen M."/>
            <person name="Howarth C."/>
            <person name="Imamovic A."/>
            <person name="Ireland A."/>
            <person name="Larimer J."/>
            <person name="McCowan C."/>
            <person name="Murphy C."/>
            <person name="Pearson M."/>
            <person name="Poon T.W."/>
            <person name="Priest M."/>
            <person name="Roberts A."/>
            <person name="Saif S."/>
            <person name="Shea T."/>
            <person name="Sisk P."/>
            <person name="Sykes S."/>
            <person name="Wortman J."/>
            <person name="Nusbaum C."/>
            <person name="Birren B."/>
        </authorList>
    </citation>
    <scope>NUCLEOTIDE SEQUENCE [LARGE SCALE GENOMIC DNA]</scope>
    <source>
        <strain evidence="9 10">HGA0223</strain>
    </source>
</reference>
<feature type="domain" description="FMN-binding" evidence="8">
    <location>
        <begin position="39"/>
        <end position="113"/>
    </location>
</feature>
<evidence type="ECO:0000256" key="6">
    <source>
        <dbReference type="ARBA" id="ARBA00023002"/>
    </source>
</evidence>
<dbReference type="SUPFAM" id="SSF51905">
    <property type="entry name" value="FAD/NAD(P)-binding domain"/>
    <property type="match status" value="1"/>
</dbReference>
<dbReference type="STRING" id="1203554.HMPREF1476_00866"/>
<dbReference type="Pfam" id="PF00890">
    <property type="entry name" value="FAD_binding_2"/>
    <property type="match status" value="1"/>
</dbReference>
<name>S3BIC6_9BURK</name>
<evidence type="ECO:0000313" key="10">
    <source>
        <dbReference type="Proteomes" id="UP000014400"/>
    </source>
</evidence>
<comment type="similarity">
    <text evidence="3">Belongs to the FAD-dependent oxidoreductase 2 family. FRD/SDH subfamily.</text>
</comment>
<keyword evidence="6" id="KW-0560">Oxidoreductase</keyword>
<dbReference type="InterPro" id="IPR007329">
    <property type="entry name" value="FMN-bd"/>
</dbReference>
<dbReference type="InterPro" id="IPR050315">
    <property type="entry name" value="FAD-oxidoreductase_2"/>
</dbReference>
<protein>
    <submittedName>
        <fullName evidence="9">Flavocytochrome c</fullName>
    </submittedName>
</protein>
<dbReference type="InterPro" id="IPR036188">
    <property type="entry name" value="FAD/NAD-bd_sf"/>
</dbReference>
<sequence length="602" mass="62676">MMMRKLCLVAALTAAMTGFSAANAAAQLKDGTWTGEGQGRNGAIVVELTAAGGKITAVKVVKHSETPGISDAALARVPGEIVQAQTTGIDTVSGATLTTNGIKAAVAAAIKAGGGDPAAFAAAVVSKKTAHKVIKESADIVVVGAGGAGISAAVKAETLGKSVILIEKMPTIGGATVLNAGTLIATGSRYQREVMKETKDSPELAYKDIFRVGKNRNDPVLVKMVTEKVGGVVDWLIYDMKIPYGPAATQYPDHSANRQLGVQGRSVNFLNFMKGKFLDMGGKLMLETRAQSFIEKDGKVVGVKAVDAAGNTVELTSKAVILASGGYGADQSLLPPKMKSFLFYGVDGETGDGLKMGEAIGAATINMDLVKQYPQGVETRPHHGLAATASSTDTMKKSGAIYVNRDGKRFVDENAGLGVLTDKTIEQPGSIAYIVMDEAAWKQYVAKSLEDKLVPSAESLNEWTKIVNNGHPVMAVSKSLEDAAKQMGIDPKGLEATVKHWNDMVKAGSDKDFSRRLTGGLAEGGTWRIVEQKVRYQTTLGGLKADGAMRILKKDGSAIPGLYGAGCVVGGANGADSMTAMMNSWAIVSGVVAAESAASYAK</sequence>
<dbReference type="PATRIC" id="fig|1203554.3.peg.881"/>
<accession>S3BIC6</accession>
<keyword evidence="10" id="KW-1185">Reference proteome</keyword>
<dbReference type="EMBL" id="ATCF01000012">
    <property type="protein sequence ID" value="EPE00137.1"/>
    <property type="molecule type" value="Genomic_DNA"/>
</dbReference>
<dbReference type="Pfam" id="PF04205">
    <property type="entry name" value="FMN_bind"/>
    <property type="match status" value="1"/>
</dbReference>
<keyword evidence="5" id="KW-0274">FAD</keyword>
<feature type="chain" id="PRO_5004506278" evidence="7">
    <location>
        <begin position="25"/>
        <end position="602"/>
    </location>
</feature>